<dbReference type="Pfam" id="PF03478">
    <property type="entry name" value="Beta-prop_KIB1-4"/>
    <property type="match status" value="1"/>
</dbReference>
<feature type="transmembrane region" description="Helical" evidence="1">
    <location>
        <begin position="210"/>
        <end position="235"/>
    </location>
</feature>
<keyword evidence="1" id="KW-0472">Membrane</keyword>
<accession>A0A835DX61</accession>
<evidence type="ECO:0000313" key="4">
    <source>
        <dbReference type="Proteomes" id="UP000636709"/>
    </source>
</evidence>
<keyword evidence="1" id="KW-0812">Transmembrane</keyword>
<dbReference type="Proteomes" id="UP000636709">
    <property type="component" value="Unassembled WGS sequence"/>
</dbReference>
<comment type="caution">
    <text evidence="3">The sequence shown here is derived from an EMBL/GenBank/DDBJ whole genome shotgun (WGS) entry which is preliminary data.</text>
</comment>
<dbReference type="InterPro" id="IPR005174">
    <property type="entry name" value="KIB1-4_b-propeller"/>
</dbReference>
<keyword evidence="1" id="KW-1133">Transmembrane helix</keyword>
<evidence type="ECO:0000259" key="2">
    <source>
        <dbReference type="Pfam" id="PF03478"/>
    </source>
</evidence>
<dbReference type="PANTHER" id="PTHR33165">
    <property type="entry name" value="F-BOX DOMAIN CONTAINING PROTEIN-LIKE-RELATED"/>
    <property type="match status" value="1"/>
</dbReference>
<protein>
    <recommendedName>
        <fullName evidence="2">KIB1-4 beta-propeller domain-containing protein</fullName>
    </recommendedName>
</protein>
<evidence type="ECO:0000313" key="3">
    <source>
        <dbReference type="EMBL" id="KAF8646523.1"/>
    </source>
</evidence>
<organism evidence="3 4">
    <name type="scientific">Digitaria exilis</name>
    <dbReference type="NCBI Taxonomy" id="1010633"/>
    <lineage>
        <taxon>Eukaryota</taxon>
        <taxon>Viridiplantae</taxon>
        <taxon>Streptophyta</taxon>
        <taxon>Embryophyta</taxon>
        <taxon>Tracheophyta</taxon>
        <taxon>Spermatophyta</taxon>
        <taxon>Magnoliopsida</taxon>
        <taxon>Liliopsida</taxon>
        <taxon>Poales</taxon>
        <taxon>Poaceae</taxon>
        <taxon>PACMAD clade</taxon>
        <taxon>Panicoideae</taxon>
        <taxon>Panicodae</taxon>
        <taxon>Paniceae</taxon>
        <taxon>Anthephorinae</taxon>
        <taxon>Digitaria</taxon>
    </lineage>
</organism>
<keyword evidence="4" id="KW-1185">Reference proteome</keyword>
<proteinExistence type="predicted"/>
<evidence type="ECO:0000256" key="1">
    <source>
        <dbReference type="SAM" id="Phobius"/>
    </source>
</evidence>
<dbReference type="EMBL" id="JACEFO010002892">
    <property type="protein sequence ID" value="KAF8646523.1"/>
    <property type="molecule type" value="Genomic_DNA"/>
</dbReference>
<dbReference type="AlphaFoldDB" id="A0A835DX61"/>
<gene>
    <name evidence="3" type="ORF">HU200_065742</name>
</gene>
<feature type="domain" description="KIB1-4 beta-propeller" evidence="2">
    <location>
        <begin position="5"/>
        <end position="162"/>
    </location>
</feature>
<sequence length="237" mass="26107">MMSLHHIQNVCFATSGDQQWRVSSWLQDVCSVPLGFQGKLYMLRRPESNGAQPEVVQVDPPQQEDVDFGSPLLPPPKFVAKCPQGDSYIYYLVECNSEILVISPQYLVEGGHKYSVYRLADVVLERNVPLTCINGSTLFLNIARSLCVSSEAFPTIVADTIVAHNTTAEYSVGQYHLKSGTSSAASFECTEGSATPSPCSIFTCCFREHWLVNSFCIPITVLLIVTVPFVGIFIVSK</sequence>
<reference evidence="3" key="1">
    <citation type="submission" date="2020-07" db="EMBL/GenBank/DDBJ databases">
        <title>Genome sequence and genetic diversity analysis of an under-domesticated orphan crop, white fonio (Digitaria exilis).</title>
        <authorList>
            <person name="Bennetzen J.L."/>
            <person name="Chen S."/>
            <person name="Ma X."/>
            <person name="Wang X."/>
            <person name="Yssel A.E.J."/>
            <person name="Chaluvadi S.R."/>
            <person name="Johnson M."/>
            <person name="Gangashetty P."/>
            <person name="Hamidou F."/>
            <person name="Sanogo M.D."/>
            <person name="Zwaenepoel A."/>
            <person name="Wallace J."/>
            <person name="Van De Peer Y."/>
            <person name="Van Deynze A."/>
        </authorList>
    </citation>
    <scope>NUCLEOTIDE SEQUENCE</scope>
    <source>
        <tissue evidence="3">Leaves</tissue>
    </source>
</reference>
<dbReference type="PANTHER" id="PTHR33165:SF82">
    <property type="entry name" value="OS11G0231400 PROTEIN"/>
    <property type="match status" value="1"/>
</dbReference>
<name>A0A835DX61_9POAL</name>